<dbReference type="KEGG" id="scia:HUG15_14790"/>
<dbReference type="Pfam" id="PF00403">
    <property type="entry name" value="HMA"/>
    <property type="match status" value="1"/>
</dbReference>
<dbReference type="EMBL" id="CP054705">
    <property type="protein sequence ID" value="QQK76707.1"/>
    <property type="molecule type" value="Genomic_DNA"/>
</dbReference>
<organism evidence="2 3">
    <name type="scientific">Salicibibacter cibarius</name>
    <dbReference type="NCBI Taxonomy" id="2743000"/>
    <lineage>
        <taxon>Bacteria</taxon>
        <taxon>Bacillati</taxon>
        <taxon>Bacillota</taxon>
        <taxon>Bacilli</taxon>
        <taxon>Bacillales</taxon>
        <taxon>Bacillaceae</taxon>
        <taxon>Salicibibacter</taxon>
    </lineage>
</organism>
<evidence type="ECO:0000259" key="1">
    <source>
        <dbReference type="PROSITE" id="PS50846"/>
    </source>
</evidence>
<dbReference type="Gene3D" id="3.30.70.100">
    <property type="match status" value="1"/>
</dbReference>
<dbReference type="GO" id="GO:0046872">
    <property type="term" value="F:metal ion binding"/>
    <property type="evidence" value="ECO:0007669"/>
    <property type="project" value="InterPro"/>
</dbReference>
<dbReference type="SUPFAM" id="SSF55008">
    <property type="entry name" value="HMA, heavy metal-associated domain"/>
    <property type="match status" value="1"/>
</dbReference>
<gene>
    <name evidence="2" type="ORF">HUG15_14790</name>
</gene>
<dbReference type="InterPro" id="IPR006121">
    <property type="entry name" value="HMA_dom"/>
</dbReference>
<accession>A0A7T6Z4R4</accession>
<name>A0A7T6Z4R4_9BACI</name>
<keyword evidence="3" id="KW-1185">Reference proteome</keyword>
<reference evidence="2 3" key="1">
    <citation type="submission" date="2020-06" db="EMBL/GenBank/DDBJ databases">
        <title>Genomic analysis of Salicibibacter sp. NKC5-3.</title>
        <authorList>
            <person name="Oh Y.J."/>
        </authorList>
    </citation>
    <scope>NUCLEOTIDE SEQUENCE [LARGE SCALE GENOMIC DNA]</scope>
    <source>
        <strain evidence="2 3">NKC5-3</strain>
    </source>
</reference>
<dbReference type="CDD" id="cd00371">
    <property type="entry name" value="HMA"/>
    <property type="match status" value="1"/>
</dbReference>
<protein>
    <submittedName>
        <fullName evidence="2">Cation transporter</fullName>
    </submittedName>
</protein>
<sequence>MAKVLFSINPITCIGCAKKLEDRFYQQSGISAVNVYGQLGKILVRYDSSETDVEHLENLLADLDYPMISKTTA</sequence>
<dbReference type="Proteomes" id="UP000595823">
    <property type="component" value="Chromosome"/>
</dbReference>
<dbReference type="AlphaFoldDB" id="A0A7T6Z4R4"/>
<dbReference type="PROSITE" id="PS50846">
    <property type="entry name" value="HMA_2"/>
    <property type="match status" value="1"/>
</dbReference>
<feature type="domain" description="HMA" evidence="1">
    <location>
        <begin position="2"/>
        <end position="68"/>
    </location>
</feature>
<evidence type="ECO:0000313" key="3">
    <source>
        <dbReference type="Proteomes" id="UP000595823"/>
    </source>
</evidence>
<evidence type="ECO:0000313" key="2">
    <source>
        <dbReference type="EMBL" id="QQK76707.1"/>
    </source>
</evidence>
<proteinExistence type="predicted"/>
<dbReference type="RefSeq" id="WP_200123834.1">
    <property type="nucleotide sequence ID" value="NZ_CP054705.1"/>
</dbReference>
<dbReference type="InterPro" id="IPR036163">
    <property type="entry name" value="HMA_dom_sf"/>
</dbReference>